<dbReference type="FunFam" id="3.20.20.80:FF:000028">
    <property type="entry name" value="Chitinase domain-containing protein 1"/>
    <property type="match status" value="1"/>
</dbReference>
<keyword evidence="11" id="KW-1185">Reference proteome</keyword>
<dbReference type="Gene3D" id="3.20.20.80">
    <property type="entry name" value="Glycosidases"/>
    <property type="match status" value="1"/>
</dbReference>
<dbReference type="InterPro" id="IPR029070">
    <property type="entry name" value="Chitinase_insertion_sf"/>
</dbReference>
<organism evidence="10 11">
    <name type="scientific">Magallana gigas</name>
    <name type="common">Pacific oyster</name>
    <name type="synonym">Crassostrea gigas</name>
    <dbReference type="NCBI Taxonomy" id="29159"/>
    <lineage>
        <taxon>Eukaryota</taxon>
        <taxon>Metazoa</taxon>
        <taxon>Spiralia</taxon>
        <taxon>Lophotrochozoa</taxon>
        <taxon>Mollusca</taxon>
        <taxon>Bivalvia</taxon>
        <taxon>Autobranchia</taxon>
        <taxon>Pteriomorphia</taxon>
        <taxon>Ostreida</taxon>
        <taxon>Ostreoidea</taxon>
        <taxon>Ostreidae</taxon>
        <taxon>Magallana</taxon>
    </lineage>
</organism>
<evidence type="ECO:0000313" key="10">
    <source>
        <dbReference type="EnsemblMetazoa" id="G14424.1:cds"/>
    </source>
</evidence>
<evidence type="ECO:0000256" key="1">
    <source>
        <dbReference type="ARBA" id="ARBA00004371"/>
    </source>
</evidence>
<feature type="domain" description="GH18" evidence="9">
    <location>
        <begin position="110"/>
        <end position="421"/>
    </location>
</feature>
<dbReference type="InterPro" id="IPR001223">
    <property type="entry name" value="Glyco_hydro18_cat"/>
</dbReference>
<proteinExistence type="inferred from homology"/>
<evidence type="ECO:0000256" key="6">
    <source>
        <dbReference type="ARBA" id="ARBA00023228"/>
    </source>
</evidence>
<dbReference type="GO" id="GO:0012505">
    <property type="term" value="C:endomembrane system"/>
    <property type="evidence" value="ECO:0007669"/>
    <property type="project" value="TreeGrafter"/>
</dbReference>
<sequence>MNRNDTQHRGALIWCVEFVRDKSQEHKKDTPVYYTMDLSFLWISLLMQLVLTGATLSKNDKKKEKQKEVTLSSVNVIDRGLVTEKLKSKDIIKEHASYCDRDREVKHFPGVTLAYVTPWNNHGYDVAKIFSQKFSFVSPVWLQIKRRKGGTFFVQGDHDIDQGWVEDVTKGKSTEMVPRVLFDGWSRSDYESLFSDESAIEDCANVLLKFIKKKKFPGIVVEIWSQLGGQYRKELVHFLKHLGEFFKNEGKTLILVIPPPVYPGNVDGMFGKTEFDELLPYVDAFSLMTYDFSNPSRPGPNSPLSWMESCVLALAPDNDPQVRQKILLGLNFYGNEYSAGGGGPIVGNQYIDILKKFKPKFKWDPQSEEHLAEYKTDRGQGLVYYPTLQSLQRRLDLAKRLGTGISIWEIGQGLDYFYDLL</sequence>
<comment type="similarity">
    <text evidence="3">Belongs to the glycosyl hydrolase 18 family.</text>
</comment>
<evidence type="ECO:0000256" key="2">
    <source>
        <dbReference type="ARBA" id="ARBA00004613"/>
    </source>
</evidence>
<evidence type="ECO:0000256" key="7">
    <source>
        <dbReference type="ARBA" id="ARBA00040976"/>
    </source>
</evidence>
<dbReference type="SMART" id="SM00636">
    <property type="entry name" value="Glyco_18"/>
    <property type="match status" value="1"/>
</dbReference>
<keyword evidence="8" id="KW-0812">Transmembrane</keyword>
<keyword evidence="4" id="KW-0964">Secreted</keyword>
<dbReference type="Pfam" id="PF00704">
    <property type="entry name" value="Glyco_hydro_18"/>
    <property type="match status" value="1"/>
</dbReference>
<keyword evidence="8" id="KW-1133">Transmembrane helix</keyword>
<evidence type="ECO:0000259" key="9">
    <source>
        <dbReference type="PROSITE" id="PS51910"/>
    </source>
</evidence>
<dbReference type="CDD" id="cd02876">
    <property type="entry name" value="GH18_SI-CLP"/>
    <property type="match status" value="1"/>
</dbReference>
<dbReference type="GO" id="GO:0005975">
    <property type="term" value="P:carbohydrate metabolic process"/>
    <property type="evidence" value="ECO:0007669"/>
    <property type="project" value="InterPro"/>
</dbReference>
<comment type="subcellular location">
    <subcellularLocation>
        <location evidence="1">Lysosome</location>
    </subcellularLocation>
    <subcellularLocation>
        <location evidence="2">Secreted</location>
    </subcellularLocation>
</comment>
<dbReference type="Gene3D" id="3.10.50.10">
    <property type="match status" value="1"/>
</dbReference>
<keyword evidence="8" id="KW-0472">Membrane</keyword>
<protein>
    <recommendedName>
        <fullName evidence="7">Chitinase domain-containing protein 1</fullName>
    </recommendedName>
</protein>
<dbReference type="InterPro" id="IPR011583">
    <property type="entry name" value="Chitinase_II/V-like_cat"/>
</dbReference>
<dbReference type="PROSITE" id="PS51910">
    <property type="entry name" value="GH18_2"/>
    <property type="match status" value="1"/>
</dbReference>
<keyword evidence="6" id="KW-0458">Lysosome</keyword>
<dbReference type="EnsemblMetazoa" id="G14424.1">
    <property type="protein sequence ID" value="G14424.1:cds"/>
    <property type="gene ID" value="G14424"/>
</dbReference>
<evidence type="ECO:0000256" key="5">
    <source>
        <dbReference type="ARBA" id="ARBA00022729"/>
    </source>
</evidence>
<dbReference type="PANTHER" id="PTHR46066:SF2">
    <property type="entry name" value="CHITINASE DOMAIN-CONTAINING PROTEIN 1"/>
    <property type="match status" value="1"/>
</dbReference>
<evidence type="ECO:0000313" key="11">
    <source>
        <dbReference type="Proteomes" id="UP000005408"/>
    </source>
</evidence>
<evidence type="ECO:0000256" key="4">
    <source>
        <dbReference type="ARBA" id="ARBA00022525"/>
    </source>
</evidence>
<dbReference type="SUPFAM" id="SSF51445">
    <property type="entry name" value="(Trans)glycosidases"/>
    <property type="match status" value="1"/>
</dbReference>
<dbReference type="Proteomes" id="UP000005408">
    <property type="component" value="Unassembled WGS sequence"/>
</dbReference>
<dbReference type="FunFam" id="3.10.50.10:FF:000002">
    <property type="entry name" value="Chitinase domain-containing protein 1"/>
    <property type="match status" value="1"/>
</dbReference>
<feature type="transmembrane region" description="Helical" evidence="8">
    <location>
        <begin position="39"/>
        <end position="57"/>
    </location>
</feature>
<accession>A0A8W8IJQ2</accession>
<dbReference type="PANTHER" id="PTHR46066">
    <property type="entry name" value="CHITINASE DOMAIN-CONTAINING PROTEIN 1 FAMILY MEMBER"/>
    <property type="match status" value="1"/>
</dbReference>
<keyword evidence="5" id="KW-0732">Signal</keyword>
<dbReference type="GO" id="GO:0005764">
    <property type="term" value="C:lysosome"/>
    <property type="evidence" value="ECO:0007669"/>
    <property type="project" value="UniProtKB-SubCell"/>
</dbReference>
<dbReference type="AlphaFoldDB" id="A0A8W8IJQ2"/>
<evidence type="ECO:0000256" key="8">
    <source>
        <dbReference type="SAM" id="Phobius"/>
    </source>
</evidence>
<dbReference type="GO" id="GO:0008061">
    <property type="term" value="F:chitin binding"/>
    <property type="evidence" value="ECO:0007669"/>
    <property type="project" value="InterPro"/>
</dbReference>
<name>A0A8W8IJQ2_MAGGI</name>
<dbReference type="GO" id="GO:0005576">
    <property type="term" value="C:extracellular region"/>
    <property type="evidence" value="ECO:0007669"/>
    <property type="project" value="UniProtKB-SubCell"/>
</dbReference>
<dbReference type="GO" id="GO:0070492">
    <property type="term" value="F:oligosaccharide binding"/>
    <property type="evidence" value="ECO:0007669"/>
    <property type="project" value="TreeGrafter"/>
</dbReference>
<reference evidence="10" key="1">
    <citation type="submission" date="2022-08" db="UniProtKB">
        <authorList>
            <consortium name="EnsemblMetazoa"/>
        </authorList>
    </citation>
    <scope>IDENTIFICATION</scope>
    <source>
        <strain evidence="10">05x7-T-G4-1.051#20</strain>
    </source>
</reference>
<evidence type="ECO:0000256" key="3">
    <source>
        <dbReference type="ARBA" id="ARBA00009336"/>
    </source>
</evidence>
<dbReference type="InterPro" id="IPR017853">
    <property type="entry name" value="GH"/>
</dbReference>